<comment type="caution">
    <text evidence="1">The sequence shown here is derived from an EMBL/GenBank/DDBJ whole genome shotgun (WGS) entry which is preliminary data.</text>
</comment>
<protein>
    <submittedName>
        <fullName evidence="1">Uncharacterized protein</fullName>
    </submittedName>
</protein>
<accession>A0ACC0BN47</accession>
<name>A0ACC0BN47_CATRO</name>
<proteinExistence type="predicted"/>
<organism evidence="1 2">
    <name type="scientific">Catharanthus roseus</name>
    <name type="common">Madagascar periwinkle</name>
    <name type="synonym">Vinca rosea</name>
    <dbReference type="NCBI Taxonomy" id="4058"/>
    <lineage>
        <taxon>Eukaryota</taxon>
        <taxon>Viridiplantae</taxon>
        <taxon>Streptophyta</taxon>
        <taxon>Embryophyta</taxon>
        <taxon>Tracheophyta</taxon>
        <taxon>Spermatophyta</taxon>
        <taxon>Magnoliopsida</taxon>
        <taxon>eudicotyledons</taxon>
        <taxon>Gunneridae</taxon>
        <taxon>Pentapetalae</taxon>
        <taxon>asterids</taxon>
        <taxon>lamiids</taxon>
        <taxon>Gentianales</taxon>
        <taxon>Apocynaceae</taxon>
        <taxon>Rauvolfioideae</taxon>
        <taxon>Vinceae</taxon>
        <taxon>Catharanthinae</taxon>
        <taxon>Catharanthus</taxon>
    </lineage>
</organism>
<gene>
    <name evidence="1" type="ORF">M9H77_14404</name>
</gene>
<evidence type="ECO:0000313" key="2">
    <source>
        <dbReference type="Proteomes" id="UP001060085"/>
    </source>
</evidence>
<dbReference type="Proteomes" id="UP001060085">
    <property type="component" value="Linkage Group LG03"/>
</dbReference>
<sequence>MADDFVKVSLYMLQFRAKLMHCHALQINGGLFDDIEYDIELQCNSCGETWKTLMKDPCLDVEQWFHLMENINNDSEDDFEEQKWCRRCKEAYWVRMIGGVGAALGEFPGDHQVIMNSSSWGKMMQFECSNCTISSFKYVQGWKWQVQLDDGDVVQNIDLSSGYWTQELDSDNNDDKVEEEDIDGVAEISNFSLFLHKITTN</sequence>
<reference evidence="2" key="1">
    <citation type="journal article" date="2023" name="Nat. Plants">
        <title>Single-cell RNA sequencing provides a high-resolution roadmap for understanding the multicellular compartmentation of specialized metabolism.</title>
        <authorList>
            <person name="Sun S."/>
            <person name="Shen X."/>
            <person name="Li Y."/>
            <person name="Li Y."/>
            <person name="Wang S."/>
            <person name="Li R."/>
            <person name="Zhang H."/>
            <person name="Shen G."/>
            <person name="Guo B."/>
            <person name="Wei J."/>
            <person name="Xu J."/>
            <person name="St-Pierre B."/>
            <person name="Chen S."/>
            <person name="Sun C."/>
        </authorList>
    </citation>
    <scope>NUCLEOTIDE SEQUENCE [LARGE SCALE GENOMIC DNA]</scope>
</reference>
<keyword evidence="2" id="KW-1185">Reference proteome</keyword>
<dbReference type="EMBL" id="CM044703">
    <property type="protein sequence ID" value="KAI5674040.1"/>
    <property type="molecule type" value="Genomic_DNA"/>
</dbReference>
<evidence type="ECO:0000313" key="1">
    <source>
        <dbReference type="EMBL" id="KAI5674040.1"/>
    </source>
</evidence>